<dbReference type="InterPro" id="IPR001650">
    <property type="entry name" value="Helicase_C-like"/>
</dbReference>
<organism evidence="4 5">
    <name type="scientific">Duncaniella muris</name>
    <dbReference type="NCBI Taxonomy" id="2094150"/>
    <lineage>
        <taxon>Bacteria</taxon>
        <taxon>Pseudomonadati</taxon>
        <taxon>Bacteroidota</taxon>
        <taxon>Bacteroidia</taxon>
        <taxon>Bacteroidales</taxon>
        <taxon>Muribaculaceae</taxon>
        <taxon>Duncaniella</taxon>
    </lineage>
</organism>
<dbReference type="GO" id="GO:0005524">
    <property type="term" value="F:ATP binding"/>
    <property type="evidence" value="ECO:0007669"/>
    <property type="project" value="InterPro"/>
</dbReference>
<keyword evidence="4" id="KW-0347">Helicase</keyword>
<dbReference type="InterPro" id="IPR038718">
    <property type="entry name" value="SNF2-like_sf"/>
</dbReference>
<dbReference type="GO" id="GO:0006281">
    <property type="term" value="P:DNA repair"/>
    <property type="evidence" value="ECO:0007669"/>
    <property type="project" value="TreeGrafter"/>
</dbReference>
<dbReference type="PANTHER" id="PTHR45766:SF6">
    <property type="entry name" value="SWI_SNF-RELATED MATRIX-ASSOCIATED ACTIN-DEPENDENT REGULATOR OF CHROMATIN SUBFAMILY A-LIKE PROTEIN 1"/>
    <property type="match status" value="1"/>
</dbReference>
<dbReference type="Proteomes" id="UP000244905">
    <property type="component" value="Unassembled WGS sequence"/>
</dbReference>
<dbReference type="SMART" id="SM00490">
    <property type="entry name" value="HELICc"/>
    <property type="match status" value="1"/>
</dbReference>
<dbReference type="SUPFAM" id="SSF52540">
    <property type="entry name" value="P-loop containing nucleoside triphosphate hydrolases"/>
    <property type="match status" value="2"/>
</dbReference>
<sequence length="499" mass="56908">MDTSTNIELTSKLQHKAMINLKVEPYEYQKEGIEAGLRWKRFLIGDEPGLGKTLQSIGVVDTANAYPCLVICPSSLKINWQREFEKFTDKKALVLDNSVLTTWPYLLRMGMHHVAVVNYESLRKYFVWDIHARKGQSFRLKDVVFCPEINLFKSVIIDESHRVKDPTAQQTIFARGIVEGKQWRILLSGTPVVNRPADLIAQLSIMGRLAEFGGRSKFLADYGGGEISKERRGKDEDDEPRNLERLSEELYSRCMIRREKAKVLTQLPDKTRTDLYVDISNRDEYELAAEDLAEYLRKYTECDDIDIRRKMRMEALVKFMTLRSLSSKGKVRQAVDFVKTFLANGKPLILFCSLHEIVDEIKKAFPKAVSVTGRDSMMMKQAAVDAFQSGKAQLIVCSIKAAGVGLTLTASSNVAFVEFPWTYADCCQCEDRAHRIGQKDNVTCYYLIGRHTIDRTLYDIIHKKKSIANQIMGTDDDIPTDEMYFNQLANLFLNSDPDG</sequence>
<dbReference type="GO" id="GO:0016787">
    <property type="term" value="F:hydrolase activity"/>
    <property type="evidence" value="ECO:0007669"/>
    <property type="project" value="UniProtKB-KW"/>
</dbReference>
<dbReference type="Pfam" id="PF00176">
    <property type="entry name" value="SNF2-rel_dom"/>
    <property type="match status" value="1"/>
</dbReference>
<dbReference type="InterPro" id="IPR014001">
    <property type="entry name" value="Helicase_ATP-bd"/>
</dbReference>
<protein>
    <submittedName>
        <fullName evidence="4">ATP-dependent helicase</fullName>
    </submittedName>
</protein>
<dbReference type="EMBL" id="PUEC01000001">
    <property type="protein sequence ID" value="PWB04376.1"/>
    <property type="molecule type" value="Genomic_DNA"/>
</dbReference>
<gene>
    <name evidence="4" type="ORF">C5O23_00180</name>
</gene>
<dbReference type="Gene3D" id="3.40.50.10810">
    <property type="entry name" value="Tandem AAA-ATPase domain"/>
    <property type="match status" value="1"/>
</dbReference>
<dbReference type="Gene3D" id="3.40.50.300">
    <property type="entry name" value="P-loop containing nucleotide triphosphate hydrolases"/>
    <property type="match status" value="1"/>
</dbReference>
<accession>A0A2V1IS30</accession>
<evidence type="ECO:0000259" key="2">
    <source>
        <dbReference type="PROSITE" id="PS51192"/>
    </source>
</evidence>
<dbReference type="GeneID" id="82524764"/>
<name>A0A2V1IS30_9BACT</name>
<evidence type="ECO:0000256" key="1">
    <source>
        <dbReference type="ARBA" id="ARBA00022801"/>
    </source>
</evidence>
<keyword evidence="4" id="KW-0067">ATP-binding</keyword>
<dbReference type="SMART" id="SM00487">
    <property type="entry name" value="DEXDc"/>
    <property type="match status" value="1"/>
</dbReference>
<evidence type="ECO:0000313" key="5">
    <source>
        <dbReference type="Proteomes" id="UP000244905"/>
    </source>
</evidence>
<evidence type="ECO:0000259" key="3">
    <source>
        <dbReference type="PROSITE" id="PS51194"/>
    </source>
</evidence>
<reference evidence="5" key="1">
    <citation type="submission" date="2018-02" db="EMBL/GenBank/DDBJ databases">
        <authorList>
            <person name="Clavel T."/>
            <person name="Strowig T."/>
        </authorList>
    </citation>
    <scope>NUCLEOTIDE SEQUENCE [LARGE SCALE GENOMIC DNA]</scope>
    <source>
        <strain evidence="5">DSM 103720</strain>
    </source>
</reference>
<dbReference type="PROSITE" id="PS51194">
    <property type="entry name" value="HELICASE_CTER"/>
    <property type="match status" value="1"/>
</dbReference>
<dbReference type="InterPro" id="IPR049730">
    <property type="entry name" value="SNF2/RAD54-like_C"/>
</dbReference>
<dbReference type="AlphaFoldDB" id="A0A2V1IS30"/>
<evidence type="ECO:0000313" key="4">
    <source>
        <dbReference type="EMBL" id="PWB04376.1"/>
    </source>
</evidence>
<feature type="domain" description="Helicase C-terminal" evidence="3">
    <location>
        <begin position="330"/>
        <end position="486"/>
    </location>
</feature>
<dbReference type="GO" id="GO:0031297">
    <property type="term" value="P:replication fork processing"/>
    <property type="evidence" value="ECO:0007669"/>
    <property type="project" value="TreeGrafter"/>
</dbReference>
<dbReference type="PROSITE" id="PS51192">
    <property type="entry name" value="HELICASE_ATP_BIND_1"/>
    <property type="match status" value="1"/>
</dbReference>
<dbReference type="GO" id="GO:0004386">
    <property type="term" value="F:helicase activity"/>
    <property type="evidence" value="ECO:0007669"/>
    <property type="project" value="UniProtKB-KW"/>
</dbReference>
<keyword evidence="4" id="KW-0547">Nucleotide-binding</keyword>
<dbReference type="Pfam" id="PF00271">
    <property type="entry name" value="Helicase_C"/>
    <property type="match status" value="1"/>
</dbReference>
<dbReference type="RefSeq" id="WP_107030932.1">
    <property type="nucleotide sequence ID" value="NZ_PUEC01000001.1"/>
</dbReference>
<comment type="caution">
    <text evidence="4">The sequence shown here is derived from an EMBL/GenBank/DDBJ whole genome shotgun (WGS) entry which is preliminary data.</text>
</comment>
<dbReference type="InterPro" id="IPR027417">
    <property type="entry name" value="P-loop_NTPase"/>
</dbReference>
<proteinExistence type="predicted"/>
<dbReference type="CDD" id="cd18793">
    <property type="entry name" value="SF2_C_SNF"/>
    <property type="match status" value="1"/>
</dbReference>
<feature type="domain" description="Helicase ATP-binding" evidence="2">
    <location>
        <begin position="33"/>
        <end position="209"/>
    </location>
</feature>
<keyword evidence="1" id="KW-0378">Hydrolase</keyword>
<keyword evidence="5" id="KW-1185">Reference proteome</keyword>
<dbReference type="PANTHER" id="PTHR45766">
    <property type="entry name" value="DNA ANNEALING HELICASE AND ENDONUCLEASE ZRANB3 FAMILY MEMBER"/>
    <property type="match status" value="1"/>
</dbReference>
<dbReference type="InterPro" id="IPR000330">
    <property type="entry name" value="SNF2_N"/>
</dbReference>